<sequence>MAQQMGQGSPVEATLALPGEAIAVPELPPAAISESPAPSSAHDAVVNKLLNRPIVHRSNSTPVPESAFGPDMHRTLSGTRTPKDSERARDQTPSEAIRDSPLSTLLRGPLDASGDGVTRALGSHIEAVLSAQVEIGRAHLALEGIGAPKPARLDLVNSTLDEGEDEAERAAEADDADEADLLRRQQGVEELMAKLSTLATSIKSYHAIGTPALIFPRTGLPHQRHAVVPALHDPKAGLPKVAIAMPNVARNEALPTSAGSVPIPETGLRIALPTSTTSSTSVQSPVSPPPISAPATAGRRGRHMWFRKSEMMDSPTELSPIERDTDSVR</sequence>
<dbReference type="KEGG" id="ccac:CcaHIS019_0508590"/>
<protein>
    <submittedName>
        <fullName evidence="2">Uncharacterized protein</fullName>
    </submittedName>
</protein>
<organism evidence="2 3">
    <name type="scientific">Cutaneotrichosporon cavernicola</name>
    <dbReference type="NCBI Taxonomy" id="279322"/>
    <lineage>
        <taxon>Eukaryota</taxon>
        <taxon>Fungi</taxon>
        <taxon>Dikarya</taxon>
        <taxon>Basidiomycota</taxon>
        <taxon>Agaricomycotina</taxon>
        <taxon>Tremellomycetes</taxon>
        <taxon>Trichosporonales</taxon>
        <taxon>Trichosporonaceae</taxon>
        <taxon>Cutaneotrichosporon</taxon>
    </lineage>
</organism>
<feature type="compositionally biased region" description="Basic and acidic residues" evidence="1">
    <location>
        <begin position="81"/>
        <end position="98"/>
    </location>
</feature>
<feature type="region of interest" description="Disordered" evidence="1">
    <location>
        <begin position="274"/>
        <end position="329"/>
    </location>
</feature>
<proteinExistence type="predicted"/>
<dbReference type="GeneID" id="85497101"/>
<dbReference type="AlphaFoldDB" id="A0AA48L706"/>
<dbReference type="Proteomes" id="UP001233271">
    <property type="component" value="Chromosome 5"/>
</dbReference>
<keyword evidence="3" id="KW-1185">Reference proteome</keyword>
<evidence type="ECO:0000313" key="2">
    <source>
        <dbReference type="EMBL" id="BEI93231.1"/>
    </source>
</evidence>
<accession>A0AA48L706</accession>
<reference evidence="2" key="1">
    <citation type="journal article" date="2023" name="BMC Genomics">
        <title>Chromosome-level genome assemblies of Cutaneotrichosporon spp. (Trichosporonales, Basidiomycota) reveal imbalanced evolution between nucleotide sequences and chromosome synteny.</title>
        <authorList>
            <person name="Kobayashi Y."/>
            <person name="Kayamori A."/>
            <person name="Aoki K."/>
            <person name="Shiwa Y."/>
            <person name="Matsutani M."/>
            <person name="Fujita N."/>
            <person name="Sugita T."/>
            <person name="Iwasaki W."/>
            <person name="Tanaka N."/>
            <person name="Takashima M."/>
        </authorList>
    </citation>
    <scope>NUCLEOTIDE SEQUENCE</scope>
    <source>
        <strain evidence="2">HIS019</strain>
    </source>
</reference>
<dbReference type="EMBL" id="AP028216">
    <property type="protein sequence ID" value="BEI93231.1"/>
    <property type="molecule type" value="Genomic_DNA"/>
</dbReference>
<dbReference type="RefSeq" id="XP_060458496.1">
    <property type="nucleotide sequence ID" value="XM_060602064.1"/>
</dbReference>
<feature type="compositionally biased region" description="Low complexity" evidence="1">
    <location>
        <begin position="274"/>
        <end position="285"/>
    </location>
</feature>
<gene>
    <name evidence="2" type="ORF">CcaverHIS019_0508590</name>
</gene>
<name>A0AA48L706_9TREE</name>
<feature type="region of interest" description="Disordered" evidence="1">
    <location>
        <begin position="56"/>
        <end position="110"/>
    </location>
</feature>
<evidence type="ECO:0000313" key="3">
    <source>
        <dbReference type="Proteomes" id="UP001233271"/>
    </source>
</evidence>
<feature type="compositionally biased region" description="Basic and acidic residues" evidence="1">
    <location>
        <begin position="320"/>
        <end position="329"/>
    </location>
</feature>
<evidence type="ECO:0000256" key="1">
    <source>
        <dbReference type="SAM" id="MobiDB-lite"/>
    </source>
</evidence>